<evidence type="ECO:0000313" key="1">
    <source>
        <dbReference type="EMBL" id="KAI3706058.1"/>
    </source>
</evidence>
<comment type="caution">
    <text evidence="1">The sequence shown here is derived from an EMBL/GenBank/DDBJ whole genome shotgun (WGS) entry which is preliminary data.</text>
</comment>
<organism evidence="1 2">
    <name type="scientific">Smallanthus sonchifolius</name>
    <dbReference type="NCBI Taxonomy" id="185202"/>
    <lineage>
        <taxon>Eukaryota</taxon>
        <taxon>Viridiplantae</taxon>
        <taxon>Streptophyta</taxon>
        <taxon>Embryophyta</taxon>
        <taxon>Tracheophyta</taxon>
        <taxon>Spermatophyta</taxon>
        <taxon>Magnoliopsida</taxon>
        <taxon>eudicotyledons</taxon>
        <taxon>Gunneridae</taxon>
        <taxon>Pentapetalae</taxon>
        <taxon>asterids</taxon>
        <taxon>campanulids</taxon>
        <taxon>Asterales</taxon>
        <taxon>Asteraceae</taxon>
        <taxon>Asteroideae</taxon>
        <taxon>Heliantheae alliance</taxon>
        <taxon>Millerieae</taxon>
        <taxon>Smallanthus</taxon>
    </lineage>
</organism>
<name>A0ACB9A8D2_9ASTR</name>
<dbReference type="EMBL" id="CM042042">
    <property type="protein sequence ID" value="KAI3706058.1"/>
    <property type="molecule type" value="Genomic_DNA"/>
</dbReference>
<keyword evidence="2" id="KW-1185">Reference proteome</keyword>
<dbReference type="Proteomes" id="UP001056120">
    <property type="component" value="Linkage Group LG25"/>
</dbReference>
<accession>A0ACB9A8D2</accession>
<reference evidence="2" key="1">
    <citation type="journal article" date="2022" name="Mol. Ecol. Resour.">
        <title>The genomes of chicory, endive, great burdock and yacon provide insights into Asteraceae palaeo-polyploidization history and plant inulin production.</title>
        <authorList>
            <person name="Fan W."/>
            <person name="Wang S."/>
            <person name="Wang H."/>
            <person name="Wang A."/>
            <person name="Jiang F."/>
            <person name="Liu H."/>
            <person name="Zhao H."/>
            <person name="Xu D."/>
            <person name="Zhang Y."/>
        </authorList>
    </citation>
    <scope>NUCLEOTIDE SEQUENCE [LARGE SCALE GENOMIC DNA]</scope>
    <source>
        <strain evidence="2">cv. Yunnan</strain>
    </source>
</reference>
<sequence>MAEKGAEKKKKRVVVVGGGIAGSLLCKTLHKHRHFDFTLIDSKEYLEITWAKLRSMVEPSFAKRSVINHHEYLPGASIITSDAIGIDEEGQVSTTEGRQISFDYLVIATGHMGNCCETKSERLRQFEADYEKIKSSDSILIVGGGPTGVELAGEIVVDFPAKKVKLVHRGSRLLEFIGETAGKKALDWLTARKVEVVLGQSVDFDSSSDGAYLTSNGETITADCHFKCTSEPIGSSWLKETTLNDSLDDSGRLMVDANLRVKGFDNIFAIGDVTDVPELKQGYLAHRHALVVANNLKLLIEGGNESKMVKYTPASPMAIVSLGRRDALAHIRCVTMIGRIPGMLKSKDLFVGKTRKQLGLQGNPKHLNSFPCKTDSISRFNGI</sequence>
<evidence type="ECO:0000313" key="2">
    <source>
        <dbReference type="Proteomes" id="UP001056120"/>
    </source>
</evidence>
<gene>
    <name evidence="1" type="ORF">L1987_76311</name>
</gene>
<reference evidence="1 2" key="2">
    <citation type="journal article" date="2022" name="Mol. Ecol. Resour.">
        <title>The genomes of chicory, endive, great burdock and yacon provide insights into Asteraceae paleo-polyploidization history and plant inulin production.</title>
        <authorList>
            <person name="Fan W."/>
            <person name="Wang S."/>
            <person name="Wang H."/>
            <person name="Wang A."/>
            <person name="Jiang F."/>
            <person name="Liu H."/>
            <person name="Zhao H."/>
            <person name="Xu D."/>
            <person name="Zhang Y."/>
        </authorList>
    </citation>
    <scope>NUCLEOTIDE SEQUENCE [LARGE SCALE GENOMIC DNA]</scope>
    <source>
        <strain evidence="2">cv. Yunnan</strain>
        <tissue evidence="1">Leaves</tissue>
    </source>
</reference>
<proteinExistence type="predicted"/>
<protein>
    <submittedName>
        <fullName evidence="1">Uncharacterized protein</fullName>
    </submittedName>
</protein>